<dbReference type="PaxDb" id="67767-A0A0J7NB12"/>
<protein>
    <submittedName>
        <fullName evidence="1">RNA-dependent RNA polymerase</fullName>
    </submittedName>
</protein>
<gene>
    <name evidence="1" type="ORF">RF55_10531</name>
</gene>
<dbReference type="AlphaFoldDB" id="A0A0J7NB12"/>
<proteinExistence type="predicted"/>
<keyword evidence="1" id="KW-0808">Transferase</keyword>
<keyword evidence="1" id="KW-0696">RNA-directed RNA polymerase</keyword>
<organism evidence="1 2">
    <name type="scientific">Lasius niger</name>
    <name type="common">Black garden ant</name>
    <dbReference type="NCBI Taxonomy" id="67767"/>
    <lineage>
        <taxon>Eukaryota</taxon>
        <taxon>Metazoa</taxon>
        <taxon>Ecdysozoa</taxon>
        <taxon>Arthropoda</taxon>
        <taxon>Hexapoda</taxon>
        <taxon>Insecta</taxon>
        <taxon>Pterygota</taxon>
        <taxon>Neoptera</taxon>
        <taxon>Endopterygota</taxon>
        <taxon>Hymenoptera</taxon>
        <taxon>Apocrita</taxon>
        <taxon>Aculeata</taxon>
        <taxon>Formicoidea</taxon>
        <taxon>Formicidae</taxon>
        <taxon>Formicinae</taxon>
        <taxon>Lasius</taxon>
        <taxon>Lasius</taxon>
    </lineage>
</organism>
<dbReference type="GO" id="GO:0003968">
    <property type="term" value="F:RNA-directed RNA polymerase activity"/>
    <property type="evidence" value="ECO:0007669"/>
    <property type="project" value="UniProtKB-KW"/>
</dbReference>
<evidence type="ECO:0000313" key="2">
    <source>
        <dbReference type="Proteomes" id="UP000036403"/>
    </source>
</evidence>
<dbReference type="EMBL" id="LBMM01007370">
    <property type="protein sequence ID" value="KMQ89795.1"/>
    <property type="molecule type" value="Genomic_DNA"/>
</dbReference>
<reference evidence="1 2" key="1">
    <citation type="submission" date="2015-04" db="EMBL/GenBank/DDBJ databases">
        <title>Lasius niger genome sequencing.</title>
        <authorList>
            <person name="Konorov E.A."/>
            <person name="Nikitin M.A."/>
            <person name="Kirill M.V."/>
            <person name="Chang P."/>
        </authorList>
    </citation>
    <scope>NUCLEOTIDE SEQUENCE [LARGE SCALE GENOMIC DNA]</scope>
    <source>
        <tissue evidence="1">Whole</tissue>
    </source>
</reference>
<dbReference type="Proteomes" id="UP000036403">
    <property type="component" value="Unassembled WGS sequence"/>
</dbReference>
<comment type="caution">
    <text evidence="1">The sequence shown here is derived from an EMBL/GenBank/DDBJ whole genome shotgun (WGS) entry which is preliminary data.</text>
</comment>
<keyword evidence="1" id="KW-0548">Nucleotidyltransferase</keyword>
<keyword evidence="2" id="KW-1185">Reference proteome</keyword>
<name>A0A0J7NB12_LASNI</name>
<evidence type="ECO:0000313" key="1">
    <source>
        <dbReference type="EMBL" id="KMQ89795.1"/>
    </source>
</evidence>
<sequence length="95" mass="10602">MIVCLLQEADYHAGTVDLEIGKPSEIHDMVVVETALQKTRTDTDYVLKVMAVPEKGLKARVLTIHPAYLLTLGDTLLRQLMPDEVEALMGLRSRI</sequence>
<accession>A0A0J7NB12</accession>